<keyword evidence="3" id="KW-0238">DNA-binding</keyword>
<name>A0ABT2LXP6_9HYPH</name>
<dbReference type="InterPro" id="IPR050950">
    <property type="entry name" value="HTH-type_LysR_regulators"/>
</dbReference>
<dbReference type="PROSITE" id="PS50931">
    <property type="entry name" value="HTH_LYSR"/>
    <property type="match status" value="1"/>
</dbReference>
<proteinExistence type="inferred from homology"/>
<keyword evidence="4" id="KW-0804">Transcription</keyword>
<gene>
    <name evidence="7" type="ORF">N5A92_24370</name>
</gene>
<dbReference type="InterPro" id="IPR036390">
    <property type="entry name" value="WH_DNA-bd_sf"/>
</dbReference>
<comment type="caution">
    <text evidence="7">The sequence shown here is derived from an EMBL/GenBank/DDBJ whole genome shotgun (WGS) entry which is preliminary data.</text>
</comment>
<dbReference type="Pfam" id="PF03466">
    <property type="entry name" value="LysR_substrate"/>
    <property type="match status" value="1"/>
</dbReference>
<evidence type="ECO:0000256" key="4">
    <source>
        <dbReference type="ARBA" id="ARBA00023163"/>
    </source>
</evidence>
<evidence type="ECO:0000313" key="7">
    <source>
        <dbReference type="EMBL" id="MCT7378153.1"/>
    </source>
</evidence>
<reference evidence="7 8" key="1">
    <citation type="submission" date="2022-09" db="EMBL/GenBank/DDBJ databases">
        <title>Chelativorans salina sp. nov., a novel slightly halophilic bacterium isolated from a saline lake sediment enrichment.</title>
        <authorList>
            <person name="Gao L."/>
            <person name="Fang B.-Z."/>
            <person name="Li W.-J."/>
        </authorList>
    </citation>
    <scope>NUCLEOTIDE SEQUENCE [LARGE SCALE GENOMIC DNA]</scope>
    <source>
        <strain evidence="7 8">EGI FJ00035</strain>
    </source>
</reference>
<evidence type="ECO:0000256" key="2">
    <source>
        <dbReference type="ARBA" id="ARBA00023015"/>
    </source>
</evidence>
<keyword evidence="2" id="KW-0805">Transcription regulation</keyword>
<keyword evidence="5" id="KW-0472">Membrane</keyword>
<evidence type="ECO:0000256" key="5">
    <source>
        <dbReference type="SAM" id="Phobius"/>
    </source>
</evidence>
<keyword evidence="5" id="KW-0812">Transmembrane</keyword>
<organism evidence="7 8">
    <name type="scientific">Chelativorans salis</name>
    <dbReference type="NCBI Taxonomy" id="2978478"/>
    <lineage>
        <taxon>Bacteria</taxon>
        <taxon>Pseudomonadati</taxon>
        <taxon>Pseudomonadota</taxon>
        <taxon>Alphaproteobacteria</taxon>
        <taxon>Hyphomicrobiales</taxon>
        <taxon>Phyllobacteriaceae</taxon>
        <taxon>Chelativorans</taxon>
    </lineage>
</organism>
<comment type="similarity">
    <text evidence="1">Belongs to the LysR transcriptional regulatory family.</text>
</comment>
<dbReference type="Proteomes" id="UP001320831">
    <property type="component" value="Unassembled WGS sequence"/>
</dbReference>
<dbReference type="PANTHER" id="PTHR30419:SF8">
    <property type="entry name" value="NITROGEN ASSIMILATION TRANSCRIPTIONAL ACTIVATOR-RELATED"/>
    <property type="match status" value="1"/>
</dbReference>
<dbReference type="Gene3D" id="3.40.190.10">
    <property type="entry name" value="Periplasmic binding protein-like II"/>
    <property type="match status" value="2"/>
</dbReference>
<feature type="transmembrane region" description="Helical" evidence="5">
    <location>
        <begin position="229"/>
        <end position="251"/>
    </location>
</feature>
<dbReference type="EMBL" id="JAOCZP010000011">
    <property type="protein sequence ID" value="MCT7378153.1"/>
    <property type="molecule type" value="Genomic_DNA"/>
</dbReference>
<dbReference type="InterPro" id="IPR005119">
    <property type="entry name" value="LysR_subst-bd"/>
</dbReference>
<dbReference type="Gene3D" id="1.10.10.10">
    <property type="entry name" value="Winged helix-like DNA-binding domain superfamily/Winged helix DNA-binding domain"/>
    <property type="match status" value="1"/>
</dbReference>
<keyword evidence="5" id="KW-1133">Transmembrane helix</keyword>
<accession>A0ABT2LXP6</accession>
<dbReference type="RefSeq" id="WP_260906974.1">
    <property type="nucleotide sequence ID" value="NZ_JAOCZP010000011.1"/>
</dbReference>
<sequence>MRLLISRHLENFLALYDARNMHAAADKKGISQPALTKSLRLLEKDFGAELFVRTPKGLEPTDAGDALYRHARTIDQEARFASMDIQDIHHNLGGRIRIGVGPILTLSIFPAVLVDFHQQFPFVEVTVETGVSSQLVQSLARGNLDVVVTALPEQPLPEGYVGLPLIKNDMTVICREDHPLRSRGEASLDELSCFGLVGFTDDREFAKHSRRVFGSRAEKLQPVLQTTSLSVMFGILAATDYFAILSTMILLRARREGLDRLPVQHDLWQIEIALMCKESLIGSRPISAIKEALLARV</sequence>
<dbReference type="PRINTS" id="PR00039">
    <property type="entry name" value="HTHLYSR"/>
</dbReference>
<dbReference type="CDD" id="cd05466">
    <property type="entry name" value="PBP2_LTTR_substrate"/>
    <property type="match status" value="1"/>
</dbReference>
<evidence type="ECO:0000256" key="3">
    <source>
        <dbReference type="ARBA" id="ARBA00023125"/>
    </source>
</evidence>
<feature type="domain" description="HTH lysR-type" evidence="6">
    <location>
        <begin position="1"/>
        <end position="61"/>
    </location>
</feature>
<dbReference type="SUPFAM" id="SSF53850">
    <property type="entry name" value="Periplasmic binding protein-like II"/>
    <property type="match status" value="1"/>
</dbReference>
<evidence type="ECO:0000256" key="1">
    <source>
        <dbReference type="ARBA" id="ARBA00009437"/>
    </source>
</evidence>
<evidence type="ECO:0000259" key="6">
    <source>
        <dbReference type="PROSITE" id="PS50931"/>
    </source>
</evidence>
<dbReference type="InterPro" id="IPR036388">
    <property type="entry name" value="WH-like_DNA-bd_sf"/>
</dbReference>
<dbReference type="Pfam" id="PF00126">
    <property type="entry name" value="HTH_1"/>
    <property type="match status" value="1"/>
</dbReference>
<dbReference type="InterPro" id="IPR000847">
    <property type="entry name" value="LysR_HTH_N"/>
</dbReference>
<dbReference type="SUPFAM" id="SSF46785">
    <property type="entry name" value="Winged helix' DNA-binding domain"/>
    <property type="match status" value="1"/>
</dbReference>
<protein>
    <submittedName>
        <fullName evidence="7">LysR family transcriptional regulator</fullName>
    </submittedName>
</protein>
<keyword evidence="8" id="KW-1185">Reference proteome</keyword>
<dbReference type="PANTHER" id="PTHR30419">
    <property type="entry name" value="HTH-TYPE TRANSCRIPTIONAL REGULATOR YBHD"/>
    <property type="match status" value="1"/>
</dbReference>
<evidence type="ECO:0000313" key="8">
    <source>
        <dbReference type="Proteomes" id="UP001320831"/>
    </source>
</evidence>